<dbReference type="AlphaFoldDB" id="A0A6P4Y6D7"/>
<evidence type="ECO:0000256" key="1">
    <source>
        <dbReference type="ARBA" id="ARBA00023284"/>
    </source>
</evidence>
<feature type="compositionally biased region" description="Low complexity" evidence="2">
    <location>
        <begin position="19"/>
        <end position="41"/>
    </location>
</feature>
<evidence type="ECO:0000313" key="4">
    <source>
        <dbReference type="RefSeq" id="XP_019617909.1"/>
    </source>
</evidence>
<dbReference type="NCBIfam" id="TIGR02174">
    <property type="entry name" value="CXXU_selWTH"/>
    <property type="match status" value="1"/>
</dbReference>
<dbReference type="Pfam" id="PF10262">
    <property type="entry name" value="Rdx"/>
    <property type="match status" value="1"/>
</dbReference>
<dbReference type="OrthoDB" id="1933874at2759"/>
<dbReference type="InterPro" id="IPR011893">
    <property type="entry name" value="Selenoprotein_Rdx-typ"/>
</dbReference>
<dbReference type="Proteomes" id="UP000515135">
    <property type="component" value="Unplaced"/>
</dbReference>
<gene>
    <name evidence="4" type="primary">LOC109465168</name>
</gene>
<name>A0A6P4Y6D7_BRABE</name>
<feature type="region of interest" description="Disordered" evidence="2">
    <location>
        <begin position="1"/>
        <end position="48"/>
    </location>
</feature>
<organism evidence="3 4">
    <name type="scientific">Branchiostoma belcheri</name>
    <name type="common">Amphioxus</name>
    <dbReference type="NCBI Taxonomy" id="7741"/>
    <lineage>
        <taxon>Eukaryota</taxon>
        <taxon>Metazoa</taxon>
        <taxon>Chordata</taxon>
        <taxon>Cephalochordata</taxon>
        <taxon>Leptocardii</taxon>
        <taxon>Amphioxiformes</taxon>
        <taxon>Branchiostomatidae</taxon>
        <taxon>Branchiostoma</taxon>
    </lineage>
</organism>
<keyword evidence="3" id="KW-1185">Reference proteome</keyword>
<accession>A0A6P4Y6D7</accession>
<dbReference type="KEGG" id="bbel:109465168"/>
<feature type="compositionally biased region" description="Basic and acidic residues" evidence="2">
    <location>
        <begin position="8"/>
        <end position="18"/>
    </location>
</feature>
<proteinExistence type="predicted"/>
<dbReference type="Gene3D" id="3.40.30.10">
    <property type="entry name" value="Glutaredoxin"/>
    <property type="match status" value="1"/>
</dbReference>
<reference evidence="4" key="1">
    <citation type="submission" date="2025-08" db="UniProtKB">
        <authorList>
            <consortium name="RefSeq"/>
        </authorList>
    </citation>
    <scope>IDENTIFICATION</scope>
    <source>
        <tissue evidence="4">Gonad</tissue>
    </source>
</reference>
<keyword evidence="1" id="KW-0676">Redox-active center</keyword>
<evidence type="ECO:0000313" key="3">
    <source>
        <dbReference type="Proteomes" id="UP000515135"/>
    </source>
</evidence>
<dbReference type="RefSeq" id="XP_019617909.1">
    <property type="nucleotide sequence ID" value="XM_019762350.1"/>
</dbReference>
<dbReference type="GeneID" id="109465168"/>
<sequence length="132" mass="14242">MAPRGKKRAADAGKEEAPAAKGGTDAGQEPVAETPTAAPATKKVKSAGKASFRVKIEHWYKRNADQLAEALRAEFPDVTVETAVGRRNSFECTVVKDDGKEMLVWTGIKKGPPRKLKFPEPSVVVEAINKDL</sequence>
<protein>
    <submittedName>
        <fullName evidence="4">Selenoprotein H-like</fullName>
    </submittedName>
</protein>
<evidence type="ECO:0000256" key="2">
    <source>
        <dbReference type="SAM" id="MobiDB-lite"/>
    </source>
</evidence>